<comment type="caution">
    <text evidence="1">The sequence shown here is derived from an EMBL/GenBank/DDBJ whole genome shotgun (WGS) entry which is preliminary data.</text>
</comment>
<evidence type="ECO:0000313" key="1">
    <source>
        <dbReference type="EMBL" id="KAH1171535.1"/>
    </source>
</evidence>
<reference evidence="1" key="1">
    <citation type="submission" date="2021-09" db="EMBL/GenBank/DDBJ databases">
        <title>The genome of Mauremys mutica provides insights into the evolution of semi-aquatic lifestyle.</title>
        <authorList>
            <person name="Gong S."/>
            <person name="Gao Y."/>
        </authorList>
    </citation>
    <scope>NUCLEOTIDE SEQUENCE</scope>
    <source>
        <strain evidence="1">MM-2020</strain>
        <tissue evidence="1">Muscle</tissue>
    </source>
</reference>
<keyword evidence="2" id="KW-1185">Reference proteome</keyword>
<sequence>MLNFSRCRHAGASIKKALFNGFSYPSLLALQIYKPTVGQQSLPLEGSLLKVRIQMEKRSISAHGLCYLSSSQTGSGLQSRSQPHVNGITKTGSDSLGPRAKAKGLQVTGPLPGAEALWPPSALGLRKTRVPATGVPYKCLLSAGGCGAMRFENPCVISFQCCSCLGFLTRS</sequence>
<proteinExistence type="predicted"/>
<protein>
    <submittedName>
        <fullName evidence="1">Uncharacterized protein</fullName>
    </submittedName>
</protein>
<gene>
    <name evidence="1" type="ORF">KIL84_007153</name>
</gene>
<dbReference type="Proteomes" id="UP000827986">
    <property type="component" value="Unassembled WGS sequence"/>
</dbReference>
<name>A0A9D3X2J6_9SAUR</name>
<dbReference type="EMBL" id="JAHDVG010000483">
    <property type="protein sequence ID" value="KAH1171535.1"/>
    <property type="molecule type" value="Genomic_DNA"/>
</dbReference>
<accession>A0A9D3X2J6</accession>
<dbReference type="AlphaFoldDB" id="A0A9D3X2J6"/>
<organism evidence="1 2">
    <name type="scientific">Mauremys mutica</name>
    <name type="common">yellowpond turtle</name>
    <dbReference type="NCBI Taxonomy" id="74926"/>
    <lineage>
        <taxon>Eukaryota</taxon>
        <taxon>Metazoa</taxon>
        <taxon>Chordata</taxon>
        <taxon>Craniata</taxon>
        <taxon>Vertebrata</taxon>
        <taxon>Euteleostomi</taxon>
        <taxon>Archelosauria</taxon>
        <taxon>Testudinata</taxon>
        <taxon>Testudines</taxon>
        <taxon>Cryptodira</taxon>
        <taxon>Durocryptodira</taxon>
        <taxon>Testudinoidea</taxon>
        <taxon>Geoemydidae</taxon>
        <taxon>Geoemydinae</taxon>
        <taxon>Mauremys</taxon>
    </lineage>
</organism>
<evidence type="ECO:0000313" key="2">
    <source>
        <dbReference type="Proteomes" id="UP000827986"/>
    </source>
</evidence>